<dbReference type="eggNOG" id="COG1183">
    <property type="taxonomic scope" value="Bacteria"/>
</dbReference>
<evidence type="ECO:0000256" key="11">
    <source>
        <dbReference type="RuleBase" id="RU003750"/>
    </source>
</evidence>
<evidence type="ECO:0000256" key="6">
    <source>
        <dbReference type="ARBA" id="ARBA00022989"/>
    </source>
</evidence>
<keyword evidence="9" id="KW-0594">Phospholipid biosynthesis</keyword>
<comment type="similarity">
    <text evidence="2 11">Belongs to the CDP-alcohol phosphatidyltransferase class-I family.</text>
</comment>
<gene>
    <name evidence="13" type="ordered locus">Poras_1102</name>
</gene>
<evidence type="ECO:0000313" key="13">
    <source>
        <dbReference type="EMBL" id="AEE13044.1"/>
    </source>
</evidence>
<keyword evidence="4 11" id="KW-0808">Transferase</keyword>
<evidence type="ECO:0000256" key="2">
    <source>
        <dbReference type="ARBA" id="ARBA00010441"/>
    </source>
</evidence>
<keyword evidence="3" id="KW-0444">Lipid biosynthesis</keyword>
<comment type="subcellular location">
    <subcellularLocation>
        <location evidence="1">Membrane</location>
        <topology evidence="1">Multi-pass membrane protein</topology>
    </subcellularLocation>
</comment>
<feature type="transmembrane region" description="Helical" evidence="12">
    <location>
        <begin position="131"/>
        <end position="147"/>
    </location>
</feature>
<keyword evidence="5 12" id="KW-0812">Transmembrane</keyword>
<dbReference type="KEGG" id="pah:Poras_1102"/>
<dbReference type="GO" id="GO:0008654">
    <property type="term" value="P:phospholipid biosynthetic process"/>
    <property type="evidence" value="ECO:0007669"/>
    <property type="project" value="UniProtKB-KW"/>
</dbReference>
<dbReference type="STRING" id="879243.Poras_1102"/>
<dbReference type="EMBL" id="CP002689">
    <property type="protein sequence ID" value="AEE13044.1"/>
    <property type="molecule type" value="Genomic_DNA"/>
</dbReference>
<evidence type="ECO:0000256" key="8">
    <source>
        <dbReference type="ARBA" id="ARBA00023136"/>
    </source>
</evidence>
<dbReference type="InterPro" id="IPR048254">
    <property type="entry name" value="CDP_ALCOHOL_P_TRANSF_CS"/>
</dbReference>
<evidence type="ECO:0000256" key="3">
    <source>
        <dbReference type="ARBA" id="ARBA00022516"/>
    </source>
</evidence>
<dbReference type="RefSeq" id="WP_013760502.1">
    <property type="nucleotide sequence ID" value="NC_015501.1"/>
</dbReference>
<sequence length="255" mass="27368">MKIRQFIPNLLTLCNILSGAAAIISILYYKEYQMGAIWIAVGALFDLLDGMVARLLHATSPIGADLDSLSDVVTFGLAPALLALCTMEGRLLASGYAASTALMMSLPFLLILPFAAYRLALFNNDMGSSNYFRGLPVPASALLWIGISLSTCACAVDTLSLVTSYGLLLLSCILMVSRMPMLSLKHLSAQMKAPHGRIILIAWGVILVPAGCLYMWLGSVASTLRLVMMLYIFVSLVIGRQIKSNSDAIDAAAQQ</sequence>
<dbReference type="AlphaFoldDB" id="F4KL32"/>
<keyword evidence="8 12" id="KW-0472">Membrane</keyword>
<feature type="transmembrane region" description="Helical" evidence="12">
    <location>
        <begin position="159"/>
        <end position="177"/>
    </location>
</feature>
<dbReference type="PANTHER" id="PTHR14269">
    <property type="entry name" value="CDP-DIACYLGLYCEROL--GLYCEROL-3-PHOSPHATE 3-PHOSPHATIDYLTRANSFERASE-RELATED"/>
    <property type="match status" value="1"/>
</dbReference>
<evidence type="ECO:0000256" key="10">
    <source>
        <dbReference type="ARBA" id="ARBA00023264"/>
    </source>
</evidence>
<dbReference type="PANTHER" id="PTHR14269:SF61">
    <property type="entry name" value="CDP-DIACYLGLYCEROL--SERINE O-PHOSPHATIDYLTRANSFERASE"/>
    <property type="match status" value="1"/>
</dbReference>
<dbReference type="InterPro" id="IPR000462">
    <property type="entry name" value="CDP-OH_P_trans"/>
</dbReference>
<dbReference type="GO" id="GO:0016020">
    <property type="term" value="C:membrane"/>
    <property type="evidence" value="ECO:0007669"/>
    <property type="project" value="UniProtKB-SubCell"/>
</dbReference>
<dbReference type="PROSITE" id="PS00379">
    <property type="entry name" value="CDP_ALCOHOL_P_TRANSF"/>
    <property type="match status" value="1"/>
</dbReference>
<evidence type="ECO:0000256" key="5">
    <source>
        <dbReference type="ARBA" id="ARBA00022692"/>
    </source>
</evidence>
<keyword evidence="6 12" id="KW-1133">Transmembrane helix</keyword>
<keyword evidence="14" id="KW-1185">Reference proteome</keyword>
<dbReference type="HOGENOM" id="CLU_049944_3_0_10"/>
<name>F4KL32_PORAD</name>
<reference evidence="14" key="1">
    <citation type="submission" date="2011-04" db="EMBL/GenBank/DDBJ databases">
        <title>The complete genome of Porphyromonas asaccharolytica DSM 20707.</title>
        <authorList>
            <person name="Lucas S."/>
            <person name="Han J."/>
            <person name="Lapidus A."/>
            <person name="Bruce D."/>
            <person name="Goodwin L."/>
            <person name="Pitluck S."/>
            <person name="Peters L."/>
            <person name="Kyrpides N."/>
            <person name="Mavromatis K."/>
            <person name="Ivanova N."/>
            <person name="Ovchinnikova G."/>
            <person name="Pagani I."/>
            <person name="Lu M."/>
            <person name="Detter J.C."/>
            <person name="Tapia R."/>
            <person name="Han C."/>
            <person name="Land M."/>
            <person name="Hauser L."/>
            <person name="Markowitz V."/>
            <person name="Cheng J.-F."/>
            <person name="Hugenholtz P."/>
            <person name="Woyke T."/>
            <person name="Wu D."/>
            <person name="Gronow S."/>
            <person name="Wellnitz S."/>
            <person name="Brambilla E."/>
            <person name="Klenk H.-P."/>
            <person name="Eisen J.A."/>
        </authorList>
    </citation>
    <scope>NUCLEOTIDE SEQUENCE [LARGE SCALE GENOMIC DNA]</scope>
    <source>
        <strain evidence="14">ATCC 25260 / DSM 20707 / VPI 4198</strain>
    </source>
</reference>
<accession>F4KL32</accession>
<proteinExistence type="inferred from homology"/>
<evidence type="ECO:0000256" key="12">
    <source>
        <dbReference type="SAM" id="Phobius"/>
    </source>
</evidence>
<evidence type="ECO:0000256" key="4">
    <source>
        <dbReference type="ARBA" id="ARBA00022679"/>
    </source>
</evidence>
<dbReference type="Gene3D" id="1.20.120.1760">
    <property type="match status" value="1"/>
</dbReference>
<dbReference type="InterPro" id="IPR043130">
    <property type="entry name" value="CDP-OH_PTrfase_TM_dom"/>
</dbReference>
<evidence type="ECO:0000256" key="1">
    <source>
        <dbReference type="ARBA" id="ARBA00004141"/>
    </source>
</evidence>
<protein>
    <submittedName>
        <fullName evidence="13">CDP-alcohol phosphatidyltransferase</fullName>
    </submittedName>
</protein>
<feature type="transmembrane region" description="Helical" evidence="12">
    <location>
        <begin position="96"/>
        <end position="119"/>
    </location>
</feature>
<dbReference type="GO" id="GO:0016780">
    <property type="term" value="F:phosphotransferase activity, for other substituted phosphate groups"/>
    <property type="evidence" value="ECO:0007669"/>
    <property type="project" value="InterPro"/>
</dbReference>
<feature type="transmembrane region" description="Helical" evidence="12">
    <location>
        <begin position="35"/>
        <end position="56"/>
    </location>
</feature>
<evidence type="ECO:0000313" key="14">
    <source>
        <dbReference type="Proteomes" id="UP000006545"/>
    </source>
</evidence>
<evidence type="ECO:0000256" key="7">
    <source>
        <dbReference type="ARBA" id="ARBA00023098"/>
    </source>
</evidence>
<keyword evidence="7" id="KW-0443">Lipid metabolism</keyword>
<dbReference type="Proteomes" id="UP000006545">
    <property type="component" value="Chromosome"/>
</dbReference>
<feature type="transmembrane region" description="Helical" evidence="12">
    <location>
        <begin position="198"/>
        <end position="217"/>
    </location>
</feature>
<evidence type="ECO:0000256" key="9">
    <source>
        <dbReference type="ARBA" id="ARBA00023209"/>
    </source>
</evidence>
<keyword evidence="10" id="KW-1208">Phospholipid metabolism</keyword>
<dbReference type="InterPro" id="IPR050324">
    <property type="entry name" value="CDP-alcohol_PTase-I"/>
</dbReference>
<organism evidence="13 14">
    <name type="scientific">Porphyromonas asaccharolytica (strain ATCC 25260 / DSM 20707 / BCRC 10618 / CCUG 7834 / JCM 6326 / LMG 13178 / VPI 4198 / B440)</name>
    <name type="common">Bacteroides asaccharolyticus</name>
    <dbReference type="NCBI Taxonomy" id="879243"/>
    <lineage>
        <taxon>Bacteria</taxon>
        <taxon>Pseudomonadati</taxon>
        <taxon>Bacteroidota</taxon>
        <taxon>Bacteroidia</taxon>
        <taxon>Bacteroidales</taxon>
        <taxon>Porphyromonadaceae</taxon>
        <taxon>Porphyromonas</taxon>
    </lineage>
</organism>
<dbReference type="Pfam" id="PF01066">
    <property type="entry name" value="CDP-OH_P_transf"/>
    <property type="match status" value="1"/>
</dbReference>
<dbReference type="OrthoDB" id="9777147at2"/>
<feature type="transmembrane region" description="Helical" evidence="12">
    <location>
        <begin position="7"/>
        <end position="29"/>
    </location>
</feature>